<evidence type="ECO:0000313" key="2">
    <source>
        <dbReference type="EMBL" id="NIK73544.1"/>
    </source>
</evidence>
<name>A0A846MPR8_9BACT</name>
<protein>
    <recommendedName>
        <fullName evidence="1">SiaC family regulatory phosphoprotein domain-containing protein</fullName>
    </recommendedName>
</protein>
<dbReference type="RefSeq" id="WP_166918771.1">
    <property type="nucleotide sequence ID" value="NZ_JAASRN010000001.1"/>
</dbReference>
<evidence type="ECO:0000313" key="3">
    <source>
        <dbReference type="Proteomes" id="UP000537126"/>
    </source>
</evidence>
<feature type="domain" description="SiaC family regulatory phosphoprotein" evidence="1">
    <location>
        <begin position="14"/>
        <end position="131"/>
    </location>
</feature>
<dbReference type="Pfam" id="PF09345">
    <property type="entry name" value="SiaC"/>
    <property type="match status" value="1"/>
</dbReference>
<sequence>MDTNPKRTVSKLQIDSSELTPRILLDAGLGKIEIEGVAIPEDTHKFFAPLLQWIDEYSKQPRPKTIASFNITYCNTSSSMYIAEMLRRLRKINQAGYEVSVNWYYEEDDEDMRLLGEDFRRISQLHFSIIPIPPLG</sequence>
<accession>A0A846MPR8</accession>
<reference evidence="2 3" key="1">
    <citation type="submission" date="2020-03" db="EMBL/GenBank/DDBJ databases">
        <title>Genomic Encyclopedia of Type Strains, Phase IV (KMG-IV): sequencing the most valuable type-strain genomes for metagenomic binning, comparative biology and taxonomic classification.</title>
        <authorList>
            <person name="Goeker M."/>
        </authorList>
    </citation>
    <scope>NUCLEOTIDE SEQUENCE [LARGE SCALE GENOMIC DNA]</scope>
    <source>
        <strain evidence="2 3">DSM 5718</strain>
    </source>
</reference>
<proteinExistence type="predicted"/>
<gene>
    <name evidence="2" type="ORF">FHS56_001030</name>
</gene>
<dbReference type="AlphaFoldDB" id="A0A846MPR8"/>
<dbReference type="EMBL" id="JAASRN010000001">
    <property type="protein sequence ID" value="NIK73544.1"/>
    <property type="molecule type" value="Genomic_DNA"/>
</dbReference>
<evidence type="ECO:0000259" key="1">
    <source>
        <dbReference type="Pfam" id="PF09345"/>
    </source>
</evidence>
<comment type="caution">
    <text evidence="2">The sequence shown here is derived from an EMBL/GenBank/DDBJ whole genome shotgun (WGS) entry which is preliminary data.</text>
</comment>
<keyword evidence="3" id="KW-1185">Reference proteome</keyword>
<dbReference type="InterPro" id="IPR018530">
    <property type="entry name" value="SiaC"/>
</dbReference>
<dbReference type="Proteomes" id="UP000537126">
    <property type="component" value="Unassembled WGS sequence"/>
</dbReference>
<organism evidence="2 3">
    <name type="scientific">Thermonema lapsum</name>
    <dbReference type="NCBI Taxonomy" id="28195"/>
    <lineage>
        <taxon>Bacteria</taxon>
        <taxon>Pseudomonadati</taxon>
        <taxon>Bacteroidota</taxon>
        <taxon>Cytophagia</taxon>
        <taxon>Cytophagales</taxon>
        <taxon>Thermonemataceae</taxon>
        <taxon>Thermonema</taxon>
    </lineage>
</organism>